<comment type="caution">
    <text evidence="1">The sequence shown here is derived from an EMBL/GenBank/DDBJ whole genome shotgun (WGS) entry which is preliminary data.</text>
</comment>
<dbReference type="InterPro" id="IPR038417">
    <property type="entry name" value="Alpga-gal_N_sf"/>
</dbReference>
<reference evidence="1 2" key="1">
    <citation type="submission" date="2020-08" db="EMBL/GenBank/DDBJ databases">
        <title>Genomic Encyclopedia of Type Strains, Phase IV (KMG-IV): sequencing the most valuable type-strain genomes for metagenomic binning, comparative biology and taxonomic classification.</title>
        <authorList>
            <person name="Goeker M."/>
        </authorList>
    </citation>
    <scope>NUCLEOTIDE SEQUENCE [LARGE SCALE GENOMIC DNA]</scope>
    <source>
        <strain evidence="1 2">DSM 23562</strain>
    </source>
</reference>
<dbReference type="AlphaFoldDB" id="A0A7W9STB0"/>
<proteinExistence type="predicted"/>
<dbReference type="Proteomes" id="UP000520814">
    <property type="component" value="Unassembled WGS sequence"/>
</dbReference>
<evidence type="ECO:0000313" key="2">
    <source>
        <dbReference type="Proteomes" id="UP000520814"/>
    </source>
</evidence>
<name>A0A7W9STB0_ARMRO</name>
<accession>A0A7W9STB0</accession>
<dbReference type="Gene3D" id="2.70.98.60">
    <property type="entry name" value="alpha-galactosidase from lactobacil brevis"/>
    <property type="match status" value="1"/>
</dbReference>
<keyword evidence="2" id="KW-1185">Reference proteome</keyword>
<sequence length="677" mass="74893">MLLSPDWLIQPPAVHASVAATADGKTLTLQNGLVRRTFRLSPDAATVGLDQLVTGEAFLRAVGPEAVVTIDGKQRAVGGLTGQPNHAFLKPEWLPQLKADPDALHFTGYSVGKPVPRFAAAPALAGVSLDLKFAAPGLAVTVHYELYDGLPVFAKWLTVSNSGEKPFRVSSFTSERLALVEPESVVDKIERWEQPNISVSTDYSFGGMGQSNSNKTVHFVPDPGYATQVNYERQTPCLLEVRPPYGPDIVLEPGQSLDSFWTFVLLHDSTERERKGLALRKMYRALAPWVLDNPLLLHVTSTNPETVKTAIDQCAEVGFEMVILSFGSGLNMEDTSPQNIAKFKALADYAHSKKIRLGGYSLLASRSISERDDVKNPNGAIFGNSPCLGSKWGIAYFEHLKTFLTETGFDILEHDGSYPGDICASTTHPGHQGLADSQWTQFMQIRAFYHWCRSKNIYLNVPDFYFLNGSNKTGMGYRESNWSLPRAEQVLHARQNLFDGTWEKTPSMGWMFVPLVQYQGGGAAATIEPLKDHLPDYERHLQNNLGYGAQACYRGPRLYDTPETKALVTKWVAWFKAHRAILESDLLHLRRADGRDWDGVLHVNPALKEKALAVLFNPTDQPITRALRLPLYYTGLTKSAKLAVGGGKAKTYTLERDYSVTVQVTIPAGGMEWLVVE</sequence>
<evidence type="ECO:0000313" key="1">
    <source>
        <dbReference type="EMBL" id="MBB6051923.1"/>
    </source>
</evidence>
<dbReference type="EMBL" id="JACHGW010000003">
    <property type="protein sequence ID" value="MBB6051923.1"/>
    <property type="molecule type" value="Genomic_DNA"/>
</dbReference>
<dbReference type="RefSeq" id="WP_184199888.1">
    <property type="nucleotide sequence ID" value="NZ_JACHGW010000003.1"/>
</dbReference>
<evidence type="ECO:0008006" key="3">
    <source>
        <dbReference type="Google" id="ProtNLM"/>
    </source>
</evidence>
<gene>
    <name evidence="1" type="ORF">HNQ39_003733</name>
</gene>
<organism evidence="1 2">
    <name type="scientific">Armatimonas rosea</name>
    <dbReference type="NCBI Taxonomy" id="685828"/>
    <lineage>
        <taxon>Bacteria</taxon>
        <taxon>Bacillati</taxon>
        <taxon>Armatimonadota</taxon>
        <taxon>Armatimonadia</taxon>
        <taxon>Armatimonadales</taxon>
        <taxon>Armatimonadaceae</taxon>
        <taxon>Armatimonas</taxon>
    </lineage>
</organism>
<protein>
    <recommendedName>
        <fullName evidence="3">Alpha-galactosidase</fullName>
    </recommendedName>
</protein>